<protein>
    <submittedName>
        <fullName evidence="2">Uncharacterized protein</fullName>
    </submittedName>
</protein>
<comment type="caution">
    <text evidence="2">The sequence shown here is derived from an EMBL/GenBank/DDBJ whole genome shotgun (WGS) entry which is preliminary data.</text>
</comment>
<keyword evidence="3" id="KW-1185">Reference proteome</keyword>
<evidence type="ECO:0000313" key="3">
    <source>
        <dbReference type="Proteomes" id="UP000299102"/>
    </source>
</evidence>
<sequence length="141" mass="15424">MNNIGAARITQHNYEVAACEIWRRRGSSKHAQECVCAHFAIDRRRCEFTKHLSKLSVGLGEDGAGPAEPAGDASWPTRQQSPRPAAAGLIAACNVTRSPWPRRSSKAKVDKASSAPAPLRLGRPARRPRPRNVVFFARAVM</sequence>
<dbReference type="EMBL" id="BGZK01000531">
    <property type="protein sequence ID" value="GBP48818.1"/>
    <property type="molecule type" value="Genomic_DNA"/>
</dbReference>
<organism evidence="2 3">
    <name type="scientific">Eumeta variegata</name>
    <name type="common">Bagworm moth</name>
    <name type="synonym">Eumeta japonica</name>
    <dbReference type="NCBI Taxonomy" id="151549"/>
    <lineage>
        <taxon>Eukaryota</taxon>
        <taxon>Metazoa</taxon>
        <taxon>Ecdysozoa</taxon>
        <taxon>Arthropoda</taxon>
        <taxon>Hexapoda</taxon>
        <taxon>Insecta</taxon>
        <taxon>Pterygota</taxon>
        <taxon>Neoptera</taxon>
        <taxon>Endopterygota</taxon>
        <taxon>Lepidoptera</taxon>
        <taxon>Glossata</taxon>
        <taxon>Ditrysia</taxon>
        <taxon>Tineoidea</taxon>
        <taxon>Psychidae</taxon>
        <taxon>Oiketicinae</taxon>
        <taxon>Eumeta</taxon>
    </lineage>
</organism>
<dbReference type="Proteomes" id="UP000299102">
    <property type="component" value="Unassembled WGS sequence"/>
</dbReference>
<accession>A0A4C1WBP0</accession>
<dbReference type="AlphaFoldDB" id="A0A4C1WBP0"/>
<evidence type="ECO:0000256" key="1">
    <source>
        <dbReference type="SAM" id="MobiDB-lite"/>
    </source>
</evidence>
<proteinExistence type="predicted"/>
<name>A0A4C1WBP0_EUMVA</name>
<reference evidence="2 3" key="1">
    <citation type="journal article" date="2019" name="Commun. Biol.">
        <title>The bagworm genome reveals a unique fibroin gene that provides high tensile strength.</title>
        <authorList>
            <person name="Kono N."/>
            <person name="Nakamura H."/>
            <person name="Ohtoshi R."/>
            <person name="Tomita M."/>
            <person name="Numata K."/>
            <person name="Arakawa K."/>
        </authorList>
    </citation>
    <scope>NUCLEOTIDE SEQUENCE [LARGE SCALE GENOMIC DNA]</scope>
</reference>
<feature type="compositionally biased region" description="Low complexity" evidence="1">
    <location>
        <begin position="112"/>
        <end position="122"/>
    </location>
</feature>
<feature type="region of interest" description="Disordered" evidence="1">
    <location>
        <begin position="59"/>
        <end position="126"/>
    </location>
</feature>
<feature type="compositionally biased region" description="Low complexity" evidence="1">
    <location>
        <begin position="64"/>
        <end position="73"/>
    </location>
</feature>
<gene>
    <name evidence="2" type="ORF">EVAR_8426_1</name>
</gene>
<evidence type="ECO:0000313" key="2">
    <source>
        <dbReference type="EMBL" id="GBP48818.1"/>
    </source>
</evidence>